<comment type="caution">
    <text evidence="1">The sequence shown here is derived from an EMBL/GenBank/DDBJ whole genome shotgun (WGS) entry which is preliminary data.</text>
</comment>
<evidence type="ECO:0000313" key="2">
    <source>
        <dbReference type="Proteomes" id="UP000282876"/>
    </source>
</evidence>
<sequence>MKVIFLTSKEERYEEFKMLVPFKTAMVKYIERSNHRKEKIEIILPQFMNVTLEKDDLIIVDFMSYELYALNGLPGRNNNFIFRVGLENIQNIAKLRGKTMIQKTQFKILNDRFKCVKMIDYSIKGCLLVDKYTKFKDLDDLFLLESYIAPFSRIPLRERAIIGSIGMASKLFIDWALRNGYDYNN</sequence>
<reference evidence="1 2" key="1">
    <citation type="submission" date="2018-10" db="EMBL/GenBank/DDBJ databases">
        <title>Draft genome sequence of the microsporidian Tubulinosema ratisbonensis.</title>
        <authorList>
            <person name="Polonais V."/>
            <person name="Peyretaillade E."/>
            <person name="Niehus S."/>
            <person name="Wawrzyniak I."/>
            <person name="Franchet A."/>
            <person name="Gaspin C."/>
            <person name="Reichstadt M."/>
            <person name="Belser C."/>
            <person name="Labadie K."/>
            <person name="Delbac F."/>
            <person name="Ferrandon D."/>
        </authorList>
    </citation>
    <scope>NUCLEOTIDE SEQUENCE [LARGE SCALE GENOMIC DNA]</scope>
    <source>
        <strain evidence="1 2">Franzen</strain>
    </source>
</reference>
<dbReference type="VEuPathDB" id="MicrosporidiaDB:TUBRATIS_11490"/>
<gene>
    <name evidence="1" type="ORF">TUBRATIS_11490</name>
</gene>
<dbReference type="STRING" id="291195.A0A437AMB0"/>
<accession>A0A437AMB0</accession>
<dbReference type="Proteomes" id="UP000282876">
    <property type="component" value="Unassembled WGS sequence"/>
</dbReference>
<proteinExistence type="predicted"/>
<protein>
    <submittedName>
        <fullName evidence="1">RdgB HAM1 family non-canonical purine NT protein</fullName>
    </submittedName>
</protein>
<dbReference type="EMBL" id="RCSS01000242">
    <property type="protein sequence ID" value="RVD92345.1"/>
    <property type="molecule type" value="Genomic_DNA"/>
</dbReference>
<dbReference type="OrthoDB" id="2186435at2759"/>
<dbReference type="AlphaFoldDB" id="A0A437AMB0"/>
<name>A0A437AMB0_9MICR</name>
<organism evidence="1 2">
    <name type="scientific">Tubulinosema ratisbonensis</name>
    <dbReference type="NCBI Taxonomy" id="291195"/>
    <lineage>
        <taxon>Eukaryota</taxon>
        <taxon>Fungi</taxon>
        <taxon>Fungi incertae sedis</taxon>
        <taxon>Microsporidia</taxon>
        <taxon>Tubulinosematoidea</taxon>
        <taxon>Tubulinosematidae</taxon>
        <taxon>Tubulinosema</taxon>
    </lineage>
</organism>
<evidence type="ECO:0000313" key="1">
    <source>
        <dbReference type="EMBL" id="RVD92345.1"/>
    </source>
</evidence>
<keyword evidence="2" id="KW-1185">Reference proteome</keyword>